<accession>A0A6N9TGU0</accession>
<sequence>MQLPLCREVQQAIAVLAEPIVLMVDEPFEGLDIGAQEQVCALLEKEAQRRLVIVASHVLPTALSIDKHVVLEEANVENIGLHKRQLA</sequence>
<dbReference type="AlphaFoldDB" id="A0A6N9TGU0"/>
<dbReference type="RefSeq" id="WP_163105873.1">
    <property type="nucleotide sequence ID" value="NZ_JAAAWO010000004.1"/>
</dbReference>
<evidence type="ECO:0008006" key="3">
    <source>
        <dbReference type="Google" id="ProtNLM"/>
    </source>
</evidence>
<dbReference type="EMBL" id="JAAAWO010000004">
    <property type="protein sequence ID" value="NDW15285.1"/>
    <property type="molecule type" value="Genomic_DNA"/>
</dbReference>
<protein>
    <recommendedName>
        <fullName evidence="3">ATP-binding cassette domain-containing protein</fullName>
    </recommendedName>
</protein>
<proteinExistence type="predicted"/>
<reference evidence="1 2" key="1">
    <citation type="submission" date="2020-01" db="EMBL/GenBank/DDBJ databases">
        <title>Genomes of bacteria type strains.</title>
        <authorList>
            <person name="Chen J."/>
            <person name="Zhu S."/>
            <person name="Yang J."/>
        </authorList>
    </citation>
    <scope>NUCLEOTIDE SEQUENCE [LARGE SCALE GENOMIC DNA]</scope>
    <source>
        <strain evidence="1 2">LMG 24078</strain>
    </source>
</reference>
<dbReference type="SUPFAM" id="SSF52540">
    <property type="entry name" value="P-loop containing nucleoside triphosphate hydrolases"/>
    <property type="match status" value="1"/>
</dbReference>
<dbReference type="InterPro" id="IPR027417">
    <property type="entry name" value="P-loop_NTPase"/>
</dbReference>
<evidence type="ECO:0000313" key="2">
    <source>
        <dbReference type="Proteomes" id="UP000471381"/>
    </source>
</evidence>
<comment type="caution">
    <text evidence="1">The sequence shown here is derived from an EMBL/GenBank/DDBJ whole genome shotgun (WGS) entry which is preliminary data.</text>
</comment>
<name>A0A6N9TGU0_9ALTE</name>
<keyword evidence="2" id="KW-1185">Reference proteome</keyword>
<gene>
    <name evidence="1" type="ORF">GTQ48_07120</name>
</gene>
<organism evidence="1 2">
    <name type="scientific">Alteromonas genovensis</name>
    <dbReference type="NCBI Taxonomy" id="471225"/>
    <lineage>
        <taxon>Bacteria</taxon>
        <taxon>Pseudomonadati</taxon>
        <taxon>Pseudomonadota</taxon>
        <taxon>Gammaproteobacteria</taxon>
        <taxon>Alteromonadales</taxon>
        <taxon>Alteromonadaceae</taxon>
        <taxon>Alteromonas/Salinimonas group</taxon>
        <taxon>Alteromonas</taxon>
    </lineage>
</organism>
<dbReference type="Proteomes" id="UP000471381">
    <property type="component" value="Unassembled WGS sequence"/>
</dbReference>
<evidence type="ECO:0000313" key="1">
    <source>
        <dbReference type="EMBL" id="NDW15285.1"/>
    </source>
</evidence>
<dbReference type="Gene3D" id="3.40.50.300">
    <property type="entry name" value="P-loop containing nucleotide triphosphate hydrolases"/>
    <property type="match status" value="1"/>
</dbReference>